<gene>
    <name evidence="1" type="ORF">AB204_18960</name>
</gene>
<dbReference type="OrthoDB" id="7596231at2"/>
<dbReference type="Proteomes" id="UP000036277">
    <property type="component" value="Unassembled WGS sequence"/>
</dbReference>
<name>A0A0J5FNB0_9GAMM</name>
<organism evidence="1 2">
    <name type="scientific">Xenorhabdus khoisanae</name>
    <dbReference type="NCBI Taxonomy" id="880157"/>
    <lineage>
        <taxon>Bacteria</taxon>
        <taxon>Pseudomonadati</taxon>
        <taxon>Pseudomonadota</taxon>
        <taxon>Gammaproteobacteria</taxon>
        <taxon>Enterobacterales</taxon>
        <taxon>Morganellaceae</taxon>
        <taxon>Xenorhabdus</taxon>
    </lineage>
</organism>
<evidence type="ECO:0000313" key="2">
    <source>
        <dbReference type="Proteomes" id="UP000036277"/>
    </source>
</evidence>
<proteinExistence type="predicted"/>
<reference evidence="1 2" key="1">
    <citation type="submission" date="2015-06" db="EMBL/GenBank/DDBJ databases">
        <title>Draft Whole-Genome Sequence of the Entomopathogenic Bacterium Xenorhabdus khoisanae.</title>
        <authorList>
            <person name="Naidoo S."/>
            <person name="Featherston J."/>
            <person name="Gray V.M."/>
        </authorList>
    </citation>
    <scope>NUCLEOTIDE SEQUENCE [LARGE SCALE GENOMIC DNA]</scope>
    <source>
        <strain evidence="1 2">MCB</strain>
    </source>
</reference>
<comment type="caution">
    <text evidence="1">The sequence shown here is derived from an EMBL/GenBank/DDBJ whole genome shotgun (WGS) entry which is preliminary data.</text>
</comment>
<dbReference type="RefSeq" id="WP_047964937.1">
    <property type="nucleotide sequence ID" value="NZ_CAWMBG010000169.1"/>
</dbReference>
<protein>
    <submittedName>
        <fullName evidence="1">Uncharacterized protein</fullName>
    </submittedName>
</protein>
<dbReference type="AlphaFoldDB" id="A0A0J5FNB0"/>
<keyword evidence="2" id="KW-1185">Reference proteome</keyword>
<dbReference type="STRING" id="880157.AB204_18960"/>
<accession>A0A0J5FNB0</accession>
<dbReference type="PATRIC" id="fig|880157.4.peg.4079"/>
<sequence length="139" mass="15615">MQSKPTIKKFERGDRLYVQAQQIWLILVAFVEHNKSNGLSTITYGELAEQMGHSSRQAGRTLGRQLGIIGNLCLLNDLPPLNSIVVNQQTKAPGSEVVISPLGSVDIDQQAVFQTNWFEFRVPTTGTFRTVWENVDEWV</sequence>
<evidence type="ECO:0000313" key="1">
    <source>
        <dbReference type="EMBL" id="KMJ43574.1"/>
    </source>
</evidence>
<dbReference type="EMBL" id="LFCV01000169">
    <property type="protein sequence ID" value="KMJ43574.1"/>
    <property type="molecule type" value="Genomic_DNA"/>
</dbReference>